<dbReference type="STRING" id="1498499.EP47_05700"/>
<keyword evidence="1" id="KW-0732">Signal</keyword>
<evidence type="ECO:0000313" key="8">
    <source>
        <dbReference type="Proteomes" id="UP000054422"/>
    </source>
</evidence>
<comment type="caution">
    <text evidence="7">The sequence shown here is derived from an EMBL/GenBank/DDBJ whole genome shotgun (WGS) entry which is preliminary data.</text>
</comment>
<accession>A0A0A2SRV4</accession>
<sequence length="202" mass="22803">MNKLDLELIPEPAKYFAHSNKPRMALPLFAKRLGIVRKALSFSKCIASLIVLLCLTSCGFHLRGMIDIPKWLNNVAIISNDGNKELTSLLKSQLEGYQIDINPEPARATYWLIIKNSNLQQQIVSIGASTNPRQYQLILTVEFMLQTPKGQIISPSRKVAVNRQLTVNNDRILGSNEEEALLVSEMRHDAVIQIINRLSRQQ</sequence>
<gene>
    <name evidence="6" type="primary">lptE</name>
    <name evidence="7" type="ORF">EP47_05700</name>
</gene>
<dbReference type="GO" id="GO:0043165">
    <property type="term" value="P:Gram-negative-bacterium-type cell outer membrane assembly"/>
    <property type="evidence" value="ECO:0007669"/>
    <property type="project" value="UniProtKB-UniRule"/>
</dbReference>
<dbReference type="GO" id="GO:0015920">
    <property type="term" value="P:lipopolysaccharide transport"/>
    <property type="evidence" value="ECO:0007669"/>
    <property type="project" value="TreeGrafter"/>
</dbReference>
<dbReference type="Proteomes" id="UP000054422">
    <property type="component" value="Unassembled WGS sequence"/>
</dbReference>
<evidence type="ECO:0000256" key="4">
    <source>
        <dbReference type="ARBA" id="ARBA00023237"/>
    </source>
</evidence>
<dbReference type="AlphaFoldDB" id="A0A0A2SRV4"/>
<reference evidence="7 8" key="1">
    <citation type="submission" date="2014-05" db="EMBL/GenBank/DDBJ databases">
        <authorList>
            <person name="Rizzardi K."/>
            <person name="Winiecka-Krusnell J."/>
            <person name="Ramliden M."/>
            <person name="Alm E."/>
            <person name="Andersson S."/>
            <person name="Byfors S."/>
        </authorList>
    </citation>
    <scope>NUCLEOTIDE SEQUENCE [LARGE SCALE GENOMIC DNA]</scope>
    <source>
        <strain evidence="7 8">LEGN</strain>
    </source>
</reference>
<keyword evidence="5 7" id="KW-0449">Lipoprotein</keyword>
<organism evidence="7 8">
    <name type="scientific">Legionella norrlandica</name>
    <dbReference type="NCBI Taxonomy" id="1498499"/>
    <lineage>
        <taxon>Bacteria</taxon>
        <taxon>Pseudomonadati</taxon>
        <taxon>Pseudomonadota</taxon>
        <taxon>Gammaproteobacteria</taxon>
        <taxon>Legionellales</taxon>
        <taxon>Legionellaceae</taxon>
        <taxon>Legionella</taxon>
    </lineage>
</organism>
<evidence type="ECO:0000256" key="1">
    <source>
        <dbReference type="ARBA" id="ARBA00022729"/>
    </source>
</evidence>
<dbReference type="GO" id="GO:0001530">
    <property type="term" value="F:lipopolysaccharide binding"/>
    <property type="evidence" value="ECO:0007669"/>
    <property type="project" value="TreeGrafter"/>
</dbReference>
<evidence type="ECO:0000256" key="6">
    <source>
        <dbReference type="HAMAP-Rule" id="MF_01186"/>
    </source>
</evidence>
<evidence type="ECO:0000313" key="7">
    <source>
        <dbReference type="EMBL" id="KGP63477.1"/>
    </source>
</evidence>
<comment type="function">
    <text evidence="6">Together with LptD, is involved in the assembly of lipopolysaccharide (LPS) at the surface of the outer membrane. Required for the proper assembly of LptD. Binds LPS and may serve as the LPS recognition site at the outer membrane.</text>
</comment>
<comment type="subunit">
    <text evidence="6">Component of the lipopolysaccharide transport and assembly complex. Interacts with LptD.</text>
</comment>
<keyword evidence="3" id="KW-0564">Palmitate</keyword>
<dbReference type="EMBL" id="JNCF01000016">
    <property type="protein sequence ID" value="KGP63477.1"/>
    <property type="molecule type" value="Genomic_DNA"/>
</dbReference>
<keyword evidence="8" id="KW-1185">Reference proteome</keyword>
<dbReference type="Pfam" id="PF04390">
    <property type="entry name" value="LptE"/>
    <property type="match status" value="1"/>
</dbReference>
<dbReference type="PANTHER" id="PTHR38098:SF1">
    <property type="entry name" value="LPS-ASSEMBLY LIPOPROTEIN LPTE"/>
    <property type="match status" value="1"/>
</dbReference>
<name>A0A0A2SRV4_9GAMM</name>
<proteinExistence type="inferred from homology"/>
<keyword evidence="2 6" id="KW-0472">Membrane</keyword>
<evidence type="ECO:0000256" key="2">
    <source>
        <dbReference type="ARBA" id="ARBA00023136"/>
    </source>
</evidence>
<dbReference type="HAMAP" id="MF_01186">
    <property type="entry name" value="LPS_assembly_LptE"/>
    <property type="match status" value="1"/>
</dbReference>
<evidence type="ECO:0000256" key="3">
    <source>
        <dbReference type="ARBA" id="ARBA00023139"/>
    </source>
</evidence>
<dbReference type="Gene3D" id="3.30.160.150">
    <property type="entry name" value="Lipoprotein like domain"/>
    <property type="match status" value="1"/>
</dbReference>
<dbReference type="GO" id="GO:0009279">
    <property type="term" value="C:cell outer membrane"/>
    <property type="evidence" value="ECO:0007669"/>
    <property type="project" value="UniProtKB-UniRule"/>
</dbReference>
<protein>
    <recommendedName>
        <fullName evidence="6">LPS-assembly lipoprotein LptE</fullName>
    </recommendedName>
</protein>
<comment type="similarity">
    <text evidence="6">Belongs to the LptE lipoprotein family.</text>
</comment>
<dbReference type="GO" id="GO:1990351">
    <property type="term" value="C:transporter complex"/>
    <property type="evidence" value="ECO:0007669"/>
    <property type="project" value="TreeGrafter"/>
</dbReference>
<dbReference type="InterPro" id="IPR007485">
    <property type="entry name" value="LPS_assembly_LptE"/>
</dbReference>
<keyword evidence="4 6" id="KW-0998">Cell outer membrane</keyword>
<evidence type="ECO:0000256" key="5">
    <source>
        <dbReference type="ARBA" id="ARBA00023288"/>
    </source>
</evidence>
<dbReference type="PANTHER" id="PTHR38098">
    <property type="entry name" value="LPS-ASSEMBLY LIPOPROTEIN LPTE"/>
    <property type="match status" value="1"/>
</dbReference>